<proteinExistence type="predicted"/>
<protein>
    <submittedName>
        <fullName evidence="1">Predicted protein</fullName>
    </submittedName>
</protein>
<dbReference type="HOGENOM" id="CLU_2183164_0_0_1"/>
<dbReference type="Proteomes" id="UP000008142">
    <property type="component" value="Unassembled WGS sequence"/>
</dbReference>
<evidence type="ECO:0000313" key="1">
    <source>
        <dbReference type="EMBL" id="EGC48955.1"/>
    </source>
</evidence>
<accession>F0USS8</accession>
<gene>
    <name evidence="1" type="ORF">HCEG_08170</name>
</gene>
<dbReference type="EMBL" id="DS990642">
    <property type="protein sequence ID" value="EGC48955.1"/>
    <property type="molecule type" value="Genomic_DNA"/>
</dbReference>
<name>F0USS8_AJEC8</name>
<reference evidence="2" key="1">
    <citation type="submission" date="2008-07" db="EMBL/GenBank/DDBJ databases">
        <title>Annotation of Ajellomyces capsulatus strain H88.</title>
        <authorList>
            <person name="Champion M."/>
            <person name="Cuomo C."/>
            <person name="Ma L.-J."/>
            <person name="Henn M.R."/>
            <person name="Sil A."/>
            <person name="Goldman B."/>
            <person name="Young S.K."/>
            <person name="Kodira C.D."/>
            <person name="Zeng Q."/>
            <person name="Koehrsen M."/>
            <person name="Alvarado L."/>
            <person name="Berlin A."/>
            <person name="Borenstein D."/>
            <person name="Chen Z."/>
            <person name="Engels R."/>
            <person name="Freedman E."/>
            <person name="Gellesch M."/>
            <person name="Goldberg J."/>
            <person name="Griggs A."/>
            <person name="Gujja S."/>
            <person name="Heiman D."/>
            <person name="Hepburn T."/>
            <person name="Howarth C."/>
            <person name="Jen D."/>
            <person name="Larson L."/>
            <person name="Lewis B."/>
            <person name="Mehta T."/>
            <person name="Park D."/>
            <person name="Pearson M."/>
            <person name="Roberts A."/>
            <person name="Saif S."/>
            <person name="Shea T."/>
            <person name="Shenoy N."/>
            <person name="Sisk P."/>
            <person name="Stolte C."/>
            <person name="Sykes S."/>
            <person name="Walk T."/>
            <person name="White J."/>
            <person name="Yandava C."/>
            <person name="Klein B."/>
            <person name="McEwen J.G."/>
            <person name="Puccia R."/>
            <person name="Goldman G.H."/>
            <person name="Felipe M.S."/>
            <person name="Nino-Vega G."/>
            <person name="San-Blas G."/>
            <person name="Taylor J."/>
            <person name="Mendoza L."/>
            <person name="Galagan J."/>
            <person name="Nusbaum C."/>
            <person name="Birren B."/>
        </authorList>
    </citation>
    <scope>NUCLEOTIDE SEQUENCE [LARGE SCALE GENOMIC DNA]</scope>
    <source>
        <strain evidence="2">H88</strain>
    </source>
</reference>
<dbReference type="AlphaFoldDB" id="F0USS8"/>
<sequence length="109" mass="12071">MKILWQTVKRVACAVASDTESGKGKGQPGSSERWECLATGPRSAGLWKGIPRENTTAFPTASVLTRLPPWAQYQRLGSYPWSGKSANLDHATTVCDVINYARRKCYLRI</sequence>
<evidence type="ECO:0000313" key="2">
    <source>
        <dbReference type="Proteomes" id="UP000008142"/>
    </source>
</evidence>
<organism evidence="2">
    <name type="scientific">Ajellomyces capsulatus (strain H88)</name>
    <name type="common">Darling's disease fungus</name>
    <name type="synonym">Histoplasma capsulatum</name>
    <dbReference type="NCBI Taxonomy" id="544711"/>
    <lineage>
        <taxon>Eukaryota</taxon>
        <taxon>Fungi</taxon>
        <taxon>Dikarya</taxon>
        <taxon>Ascomycota</taxon>
        <taxon>Pezizomycotina</taxon>
        <taxon>Eurotiomycetes</taxon>
        <taxon>Eurotiomycetidae</taxon>
        <taxon>Onygenales</taxon>
        <taxon>Ajellomycetaceae</taxon>
        <taxon>Histoplasma</taxon>
    </lineage>
</organism>